<organism evidence="1 2">
    <name type="scientific">Paenibacillus agricola</name>
    <dbReference type="NCBI Taxonomy" id="2716264"/>
    <lineage>
        <taxon>Bacteria</taxon>
        <taxon>Bacillati</taxon>
        <taxon>Bacillota</taxon>
        <taxon>Bacilli</taxon>
        <taxon>Bacillales</taxon>
        <taxon>Paenibacillaceae</taxon>
        <taxon>Paenibacillus</taxon>
    </lineage>
</organism>
<sequence>MRKIAALYAGVSYQYRSWNEPKYKQYLSDILYVPELTETSFDEFDAIIVPSRLHAGLMERITPWIQRFADNGGTVVLFWPQSADCVPLQNWENRPTNFWWWLDKDAKSGLELQQPEHNLFKYLTLEDATWHYHGVFWPPAGAEVLITTEDNGAILYIDKVSSAGTWVVTTLDPEFHFGSYFMPATERFLDGFFPWLAEGEIA</sequence>
<dbReference type="SUPFAM" id="SSF52317">
    <property type="entry name" value="Class I glutamine amidotransferase-like"/>
    <property type="match status" value="1"/>
</dbReference>
<comment type="caution">
    <text evidence="1">The sequence shown here is derived from an EMBL/GenBank/DDBJ whole genome shotgun (WGS) entry which is preliminary data.</text>
</comment>
<evidence type="ECO:0000313" key="2">
    <source>
        <dbReference type="Proteomes" id="UP001165962"/>
    </source>
</evidence>
<dbReference type="Proteomes" id="UP001165962">
    <property type="component" value="Unassembled WGS sequence"/>
</dbReference>
<name>A0ABX0JFS0_9BACL</name>
<proteinExistence type="predicted"/>
<evidence type="ECO:0000313" key="1">
    <source>
        <dbReference type="EMBL" id="NHN32535.1"/>
    </source>
</evidence>
<dbReference type="InterPro" id="IPR029062">
    <property type="entry name" value="Class_I_gatase-like"/>
</dbReference>
<protein>
    <recommendedName>
        <fullName evidence="3">ThuA-like domain-containing protein</fullName>
    </recommendedName>
</protein>
<keyword evidence="2" id="KW-1185">Reference proteome</keyword>
<accession>A0ABX0JFS0</accession>
<gene>
    <name evidence="1" type="ORF">G9U52_22080</name>
</gene>
<dbReference type="EMBL" id="JAAOIW010000008">
    <property type="protein sequence ID" value="NHN32535.1"/>
    <property type="molecule type" value="Genomic_DNA"/>
</dbReference>
<evidence type="ECO:0008006" key="3">
    <source>
        <dbReference type="Google" id="ProtNLM"/>
    </source>
</evidence>
<reference evidence="1" key="1">
    <citation type="submission" date="2020-03" db="EMBL/GenBank/DDBJ databases">
        <title>Draft sequencing of Paenibacilllus sp. S3N08.</title>
        <authorList>
            <person name="Kim D.-U."/>
        </authorList>
    </citation>
    <scope>NUCLEOTIDE SEQUENCE</scope>
    <source>
        <strain evidence="1">S3N08</strain>
    </source>
</reference>
<dbReference type="RefSeq" id="WP_166152815.1">
    <property type="nucleotide sequence ID" value="NZ_JAAOIW010000008.1"/>
</dbReference>